<reference evidence="2 3" key="1">
    <citation type="submission" date="2017-07" db="EMBL/GenBank/DDBJ databases">
        <authorList>
            <person name="Sun Z.S."/>
            <person name="Albrecht U."/>
            <person name="Echele G."/>
            <person name="Lee C.C."/>
        </authorList>
    </citation>
    <scope>NUCLEOTIDE SEQUENCE [LARGE SCALE GENOMIC DNA]</scope>
    <source>
        <strain evidence="2 3">DSM 14827</strain>
    </source>
</reference>
<dbReference type="AlphaFoldDB" id="A0A239Q1W8"/>
<dbReference type="SUPFAM" id="SSF51294">
    <property type="entry name" value="Hedgehog/intein (Hint) domain"/>
    <property type="match status" value="1"/>
</dbReference>
<accession>A0A239Q1W8</accession>
<dbReference type="RefSeq" id="WP_089345309.1">
    <property type="nucleotide sequence ID" value="NZ_CP067129.1"/>
</dbReference>
<feature type="domain" description="Hedgehog/Intein (Hint)" evidence="1">
    <location>
        <begin position="168"/>
        <end position="314"/>
    </location>
</feature>
<proteinExistence type="predicted"/>
<dbReference type="OrthoDB" id="7795520at2"/>
<organism evidence="2 3">
    <name type="scientific">Paracoccus seriniphilus</name>
    <dbReference type="NCBI Taxonomy" id="184748"/>
    <lineage>
        <taxon>Bacteria</taxon>
        <taxon>Pseudomonadati</taxon>
        <taxon>Pseudomonadota</taxon>
        <taxon>Alphaproteobacteria</taxon>
        <taxon>Rhodobacterales</taxon>
        <taxon>Paracoccaceae</taxon>
        <taxon>Paracoccus</taxon>
    </lineage>
</organism>
<keyword evidence="3" id="KW-1185">Reference proteome</keyword>
<dbReference type="InterPro" id="IPR036844">
    <property type="entry name" value="Hint_dom_sf"/>
</dbReference>
<dbReference type="Gene3D" id="2.170.16.10">
    <property type="entry name" value="Hedgehog/Intein (Hint) domain"/>
    <property type="match status" value="1"/>
</dbReference>
<dbReference type="EMBL" id="FZQB01000014">
    <property type="protein sequence ID" value="SNT75947.1"/>
    <property type="molecule type" value="Genomic_DNA"/>
</dbReference>
<dbReference type="Pfam" id="PF13403">
    <property type="entry name" value="Hint_2"/>
    <property type="match status" value="1"/>
</dbReference>
<name>A0A239Q1W8_9RHOB</name>
<dbReference type="InterPro" id="IPR028992">
    <property type="entry name" value="Hedgehog/Intein_dom"/>
</dbReference>
<gene>
    <name evidence="2" type="ORF">SAMN05444959_11411</name>
</gene>
<evidence type="ECO:0000259" key="1">
    <source>
        <dbReference type="Pfam" id="PF13403"/>
    </source>
</evidence>
<protein>
    <submittedName>
        <fullName evidence="2">Hint domain-containing protein</fullName>
    </submittedName>
</protein>
<evidence type="ECO:0000313" key="3">
    <source>
        <dbReference type="Proteomes" id="UP000198307"/>
    </source>
</evidence>
<dbReference type="Proteomes" id="UP000198307">
    <property type="component" value="Unassembled WGS sequence"/>
</dbReference>
<sequence>MPDYVETWGLIAPTTVASNVLLAGSTLTTADYTDALYIVDDPANGPGGEIYDNDFLGLSPDPDTSLSQPNEGFADSDGGPIVAIEEIGRFNDSTVTLNNGATLTVPMYAFRLTDGRTILRVHDFELAGFNNAGFSLEDIQSITLSGATEYEHLTSVEGFRFDLPFAVICFADGTLIETEHGPVAVEDLKPGMMVRTVDHGYQPLRLALGRQIDGVMQRKNDKLRPVHITAGALGHGLPHRDLRVSRQHRMLVSSVICQRMFGTSDVLVPAIRLTDLPGIYVDESCAPVTYFHLLFDDHEVIFADGAPAESFFVGEQALRTLTPEAREELLTLFPDAVAQSKAALPARHVPSGRRARRLIARHGKSGKPVVQPYI</sequence>
<evidence type="ECO:0000313" key="2">
    <source>
        <dbReference type="EMBL" id="SNT75947.1"/>
    </source>
</evidence>